<dbReference type="GeneID" id="24818330"/>
<feature type="coiled-coil region" evidence="3">
    <location>
        <begin position="59"/>
        <end position="119"/>
    </location>
</feature>
<dbReference type="KEGG" id="mear:Mpt1_c06650"/>
<keyword evidence="5" id="KW-0472">Membrane</keyword>
<reference evidence="6 7" key="1">
    <citation type="journal article" date="2014" name="Appl. Environ. Microbiol.">
        <title>Comparative Genome Analysis of 'Candidatus Methanoplasma termitum' Indicates a New Mode of Energy Metabolism in the Seventh Order of Methanogens.</title>
        <authorList>
            <person name="Lang K."/>
            <person name="Schuldes J."/>
            <person name="Klingl A."/>
            <person name="Poehlein A."/>
            <person name="Daniel R."/>
            <person name="Brune A."/>
        </authorList>
    </citation>
    <scope>NUCLEOTIDE SEQUENCE [LARGE SCALE GENOMIC DNA]</scope>
    <source>
        <strain evidence="7">Mpt1</strain>
    </source>
</reference>
<dbReference type="EMBL" id="CP010070">
    <property type="protein sequence ID" value="AIZ56550.1"/>
    <property type="molecule type" value="Genomic_DNA"/>
</dbReference>
<evidence type="ECO:0000313" key="7">
    <source>
        <dbReference type="Proteomes" id="UP000030787"/>
    </source>
</evidence>
<evidence type="ECO:0000256" key="5">
    <source>
        <dbReference type="SAM" id="Phobius"/>
    </source>
</evidence>
<accession>A0A0A7LBM7</accession>
<feature type="region of interest" description="Disordered" evidence="4">
    <location>
        <begin position="380"/>
        <end position="404"/>
    </location>
</feature>
<dbReference type="InterPro" id="IPR003798">
    <property type="entry name" value="DNA_recombination_RmuC"/>
</dbReference>
<dbReference type="STRING" id="1577791.Mpt1_c06650"/>
<feature type="transmembrane region" description="Helical" evidence="5">
    <location>
        <begin position="6"/>
        <end position="24"/>
    </location>
</feature>
<protein>
    <submittedName>
        <fullName evidence="6">RmuC family protein</fullName>
    </submittedName>
</protein>
<keyword evidence="7" id="KW-1185">Reference proteome</keyword>
<evidence type="ECO:0000256" key="3">
    <source>
        <dbReference type="SAM" id="Coils"/>
    </source>
</evidence>
<keyword evidence="5" id="KW-0812">Transmembrane</keyword>
<keyword evidence="5" id="KW-1133">Transmembrane helix</keyword>
<keyword evidence="1 3" id="KW-0175">Coiled coil</keyword>
<feature type="compositionally biased region" description="Polar residues" evidence="4">
    <location>
        <begin position="381"/>
        <end position="390"/>
    </location>
</feature>
<sequence>MDASIVVILALLCVLVVVNIFISVRKRNETNISPRLENRLASMESSFEKFDPMIRSEFVRNREENNRAARENREEQSIQQEKMRQAIDLQLKEIRAENEKKLEEMRKTVDENLKETVEKRFNESFKLISERLEQVHKGLGEMKQLASGVDDLRKVLINVKTKGNLGEIQLGSILEQIMSFNQFEAQKAVKEGSQERVDYVIKLPDKNSSDRTLLLPIDSKFPTEDYQRLLDAIEARIPDNEMRSVSNSFEASVKKCAKDIHDKYINPPVTTDFAIMFVPTEGLYAEIVRRTELFETLQRSFKVTVVGPTNLAAFLSSLQMGFRTLAIERRSNEVWEILGVVKTEFRKFGDVVDNIKKKIDSAAKEIDSVGTRTRAIERSLKSVSETQSEKQPLITGYISDDPAD</sequence>
<dbReference type="Proteomes" id="UP000030787">
    <property type="component" value="Chromosome"/>
</dbReference>
<gene>
    <name evidence="6" type="ORF">Mpt1_c06650</name>
</gene>
<dbReference type="RefSeq" id="WP_048112113.1">
    <property type="nucleotide sequence ID" value="NZ_CP010070.1"/>
</dbReference>
<dbReference type="HOGENOM" id="CLU_020365_1_0_2"/>
<name>A0A0A7LBM7_9ARCH</name>
<proteinExistence type="predicted"/>
<keyword evidence="2" id="KW-0233">DNA recombination</keyword>
<evidence type="ECO:0000256" key="1">
    <source>
        <dbReference type="ARBA" id="ARBA00023054"/>
    </source>
</evidence>
<dbReference type="PANTHER" id="PTHR30563">
    <property type="entry name" value="DNA RECOMBINATION PROTEIN RMUC"/>
    <property type="match status" value="1"/>
</dbReference>
<evidence type="ECO:0000256" key="2">
    <source>
        <dbReference type="ARBA" id="ARBA00023172"/>
    </source>
</evidence>
<dbReference type="GO" id="GO:0006310">
    <property type="term" value="P:DNA recombination"/>
    <property type="evidence" value="ECO:0007669"/>
    <property type="project" value="UniProtKB-KW"/>
</dbReference>
<evidence type="ECO:0000313" key="6">
    <source>
        <dbReference type="EMBL" id="AIZ56550.1"/>
    </source>
</evidence>
<evidence type="ECO:0000256" key="4">
    <source>
        <dbReference type="SAM" id="MobiDB-lite"/>
    </source>
</evidence>
<dbReference type="AlphaFoldDB" id="A0A0A7LBM7"/>
<organism evidence="6 7">
    <name type="scientific">Candidatus Methanoplasma termitum</name>
    <dbReference type="NCBI Taxonomy" id="1577791"/>
    <lineage>
        <taxon>Archaea</taxon>
        <taxon>Methanobacteriati</taxon>
        <taxon>Thermoplasmatota</taxon>
        <taxon>Thermoplasmata</taxon>
        <taxon>Methanomassiliicoccales</taxon>
        <taxon>Methanomassiliicoccaceae</taxon>
        <taxon>Candidatus Methanoplasma</taxon>
    </lineage>
</organism>
<dbReference type="PANTHER" id="PTHR30563:SF0">
    <property type="entry name" value="DNA RECOMBINATION PROTEIN RMUC"/>
    <property type="match status" value="1"/>
</dbReference>
<dbReference type="OrthoDB" id="359324at2157"/>
<dbReference type="Pfam" id="PF02646">
    <property type="entry name" value="RmuC"/>
    <property type="match status" value="1"/>
</dbReference>